<feature type="domain" description="DUF6883" evidence="1">
    <location>
        <begin position="8"/>
        <end position="105"/>
    </location>
</feature>
<dbReference type="AlphaFoldDB" id="A0AAE3KM97"/>
<dbReference type="EMBL" id="JAMZMM010000086">
    <property type="protein sequence ID" value="MCP2728984.1"/>
    <property type="molecule type" value="Genomic_DNA"/>
</dbReference>
<evidence type="ECO:0000313" key="3">
    <source>
        <dbReference type="Proteomes" id="UP001204953"/>
    </source>
</evidence>
<evidence type="ECO:0000259" key="1">
    <source>
        <dbReference type="Pfam" id="PF21814"/>
    </source>
</evidence>
<sequence>MVILPPNATIAEEKLTKYLLVLLPKDDKSQFLARAGYTLDNWQQLEQDLRSQVLTQPADKIETNRYGTKYAIHAQLSGVNGIVIDILTIWMVTNTMTKFVTLVPDKGANS</sequence>
<comment type="caution">
    <text evidence="2">The sequence shown here is derived from an EMBL/GenBank/DDBJ whole genome shotgun (WGS) entry which is preliminary data.</text>
</comment>
<accession>A0AAE3KM97</accession>
<dbReference type="Proteomes" id="UP001204953">
    <property type="component" value="Unassembled WGS sequence"/>
</dbReference>
<reference evidence="2" key="1">
    <citation type="submission" date="2022-06" db="EMBL/GenBank/DDBJ databases">
        <title>New cyanobacteria of genus Symplocastrum in benthos of Lake Baikal.</title>
        <authorList>
            <person name="Sorokovikova E."/>
            <person name="Tikhonova I."/>
            <person name="Krasnopeev A."/>
            <person name="Evseev P."/>
            <person name="Gladkikh A."/>
            <person name="Belykh O."/>
        </authorList>
    </citation>
    <scope>NUCLEOTIDE SEQUENCE</scope>
    <source>
        <strain evidence="2">BBK-W-15</strain>
    </source>
</reference>
<organism evidence="2 3">
    <name type="scientific">Limnofasciculus baicalensis BBK-W-15</name>
    <dbReference type="NCBI Taxonomy" id="2699891"/>
    <lineage>
        <taxon>Bacteria</taxon>
        <taxon>Bacillati</taxon>
        <taxon>Cyanobacteriota</taxon>
        <taxon>Cyanophyceae</taxon>
        <taxon>Coleofasciculales</taxon>
        <taxon>Coleofasciculaceae</taxon>
        <taxon>Limnofasciculus</taxon>
        <taxon>Limnofasciculus baicalensis</taxon>
    </lineage>
</organism>
<dbReference type="RefSeq" id="WP_254011773.1">
    <property type="nucleotide sequence ID" value="NZ_JAMZMM010000086.1"/>
</dbReference>
<name>A0AAE3KM97_9CYAN</name>
<dbReference type="Pfam" id="PF21814">
    <property type="entry name" value="DUF6883"/>
    <property type="match status" value="1"/>
</dbReference>
<dbReference type="InterPro" id="IPR049250">
    <property type="entry name" value="DUF6883"/>
</dbReference>
<keyword evidence="3" id="KW-1185">Reference proteome</keyword>
<evidence type="ECO:0000313" key="2">
    <source>
        <dbReference type="EMBL" id="MCP2728984.1"/>
    </source>
</evidence>
<proteinExistence type="predicted"/>
<protein>
    <recommendedName>
        <fullName evidence="1">DUF6883 domain-containing protein</fullName>
    </recommendedName>
</protein>
<gene>
    <name evidence="2" type="ORF">NJ959_11005</name>
</gene>